<dbReference type="GO" id="GO:0016020">
    <property type="term" value="C:membrane"/>
    <property type="evidence" value="ECO:0007669"/>
    <property type="project" value="UniProtKB-SubCell"/>
</dbReference>
<accession>A0A167H7Q5</accession>
<evidence type="ECO:0000256" key="4">
    <source>
        <dbReference type="ARBA" id="ARBA00022989"/>
    </source>
</evidence>
<feature type="transmembrane region" description="Helical" evidence="6">
    <location>
        <begin position="78"/>
        <end position="103"/>
    </location>
</feature>
<name>A0A167H7Q5_9GAMM</name>
<dbReference type="AlphaFoldDB" id="A0A167H7Q5"/>
<dbReference type="EMBL" id="CP015249">
    <property type="protein sequence ID" value="ANB19346.1"/>
    <property type="molecule type" value="Genomic_DNA"/>
</dbReference>
<dbReference type="InterPro" id="IPR005496">
    <property type="entry name" value="Integral_membrane_TerC"/>
</dbReference>
<feature type="transmembrane region" description="Helical" evidence="6">
    <location>
        <begin position="124"/>
        <end position="146"/>
    </location>
</feature>
<keyword evidence="4 6" id="KW-1133">Transmembrane helix</keyword>
<evidence type="ECO:0000313" key="8">
    <source>
        <dbReference type="Proteomes" id="UP000076830"/>
    </source>
</evidence>
<sequence>MIELLSDPQAWIALLTLAALEIVLGVDNLVFVSIAVSRLAPAQRPAARRVGLALACITRIALLLVLATLAGFDDERMGLFTAAGQVISLRDIILVAGGLFLLVKAVMEIHQELEGARGGDSEEGRVFASFGFVIAQIAVIDIVFSLDSVITAVGMVNQIPIMVAAIVLAVAVMIFAANTVGEFIDNHPTIRMLALAFLILVGMVLIADGFELHIPRGYVYFAMGFSIAVESLNLWARRRARQAGPDS</sequence>
<dbReference type="OrthoDB" id="9805314at2"/>
<dbReference type="STRING" id="1300342.I596_3357"/>
<organism evidence="7 8">
    <name type="scientific">Dokdonella koreensis DS-123</name>
    <dbReference type="NCBI Taxonomy" id="1300342"/>
    <lineage>
        <taxon>Bacteria</taxon>
        <taxon>Pseudomonadati</taxon>
        <taxon>Pseudomonadota</taxon>
        <taxon>Gammaproteobacteria</taxon>
        <taxon>Lysobacterales</taxon>
        <taxon>Rhodanobacteraceae</taxon>
        <taxon>Dokdonella</taxon>
    </lineage>
</organism>
<comment type="subcellular location">
    <subcellularLocation>
        <location evidence="1">Membrane</location>
        <topology evidence="1">Multi-pass membrane protein</topology>
    </subcellularLocation>
</comment>
<gene>
    <name evidence="7" type="ORF">I596_3357</name>
</gene>
<feature type="transmembrane region" description="Helical" evidence="6">
    <location>
        <begin position="52"/>
        <end position="72"/>
    </location>
</feature>
<keyword evidence="3 6" id="KW-0812">Transmembrane</keyword>
<protein>
    <submittedName>
        <fullName evidence="7">Integral membrane protein TerC</fullName>
    </submittedName>
</protein>
<keyword evidence="5 6" id="KW-0472">Membrane</keyword>
<dbReference type="PANTHER" id="PTHR30238">
    <property type="entry name" value="MEMBRANE BOUND PREDICTED REDOX MODULATOR"/>
    <property type="match status" value="1"/>
</dbReference>
<evidence type="ECO:0000313" key="7">
    <source>
        <dbReference type="EMBL" id="ANB19346.1"/>
    </source>
</evidence>
<reference evidence="7 8" key="1">
    <citation type="submission" date="2016-04" db="EMBL/GenBank/DDBJ databases">
        <title>Complete genome sequence of Dokdonella koreensis DS-123T.</title>
        <authorList>
            <person name="Kim J.F."/>
            <person name="Lee H."/>
            <person name="Kwak M.-J."/>
        </authorList>
    </citation>
    <scope>NUCLEOTIDE SEQUENCE [LARGE SCALE GENOMIC DNA]</scope>
    <source>
        <strain evidence="7 8">DS-123</strain>
    </source>
</reference>
<evidence type="ECO:0000256" key="2">
    <source>
        <dbReference type="ARBA" id="ARBA00007511"/>
    </source>
</evidence>
<evidence type="ECO:0000256" key="1">
    <source>
        <dbReference type="ARBA" id="ARBA00004141"/>
    </source>
</evidence>
<feature type="transmembrane region" description="Helical" evidence="6">
    <location>
        <begin position="189"/>
        <end position="206"/>
    </location>
</feature>
<evidence type="ECO:0000256" key="6">
    <source>
        <dbReference type="SAM" id="Phobius"/>
    </source>
</evidence>
<feature type="transmembrane region" description="Helical" evidence="6">
    <location>
        <begin position="218"/>
        <end position="236"/>
    </location>
</feature>
<dbReference type="PATRIC" id="fig|1300342.3.peg.3279"/>
<dbReference type="Pfam" id="PF03741">
    <property type="entry name" value="TerC"/>
    <property type="match status" value="1"/>
</dbReference>
<dbReference type="RefSeq" id="WP_067650087.1">
    <property type="nucleotide sequence ID" value="NZ_CP015249.1"/>
</dbReference>
<dbReference type="Proteomes" id="UP000076830">
    <property type="component" value="Chromosome"/>
</dbReference>
<feature type="transmembrane region" description="Helical" evidence="6">
    <location>
        <begin position="158"/>
        <end position="177"/>
    </location>
</feature>
<keyword evidence="8" id="KW-1185">Reference proteome</keyword>
<evidence type="ECO:0000256" key="5">
    <source>
        <dbReference type="ARBA" id="ARBA00023136"/>
    </source>
</evidence>
<feature type="transmembrane region" description="Helical" evidence="6">
    <location>
        <begin position="12"/>
        <end position="40"/>
    </location>
</feature>
<dbReference type="PANTHER" id="PTHR30238:SF4">
    <property type="entry name" value="SLL1022 PROTEIN"/>
    <property type="match status" value="1"/>
</dbReference>
<evidence type="ECO:0000256" key="3">
    <source>
        <dbReference type="ARBA" id="ARBA00022692"/>
    </source>
</evidence>
<proteinExistence type="inferred from homology"/>
<dbReference type="KEGG" id="dko:I596_3357"/>
<comment type="similarity">
    <text evidence="2">Belongs to the TerC family.</text>
</comment>